<proteinExistence type="predicted"/>
<dbReference type="AlphaFoldDB" id="A0A225WD19"/>
<evidence type="ECO:0000313" key="2">
    <source>
        <dbReference type="Proteomes" id="UP000198211"/>
    </source>
</evidence>
<accession>A0A225WD19</accession>
<dbReference type="EMBL" id="NBNE01001184">
    <property type="protein sequence ID" value="OWZ15148.1"/>
    <property type="molecule type" value="Genomic_DNA"/>
</dbReference>
<name>A0A225WD19_9STRA</name>
<reference evidence="2" key="1">
    <citation type="submission" date="2017-03" db="EMBL/GenBank/DDBJ databases">
        <title>Phytopthora megakarya and P. palmivora, two closely related causual agents of cacao black pod achieved similar genome size and gene model numbers by different mechanisms.</title>
        <authorList>
            <person name="Ali S."/>
            <person name="Shao J."/>
            <person name="Larry D.J."/>
            <person name="Kronmiller B."/>
            <person name="Shen D."/>
            <person name="Strem M.D."/>
            <person name="Melnick R.L."/>
            <person name="Guiltinan M.J."/>
            <person name="Tyler B.M."/>
            <person name="Meinhardt L.W."/>
            <person name="Bailey B.A."/>
        </authorList>
    </citation>
    <scope>NUCLEOTIDE SEQUENCE [LARGE SCALE GENOMIC DNA]</scope>
    <source>
        <strain evidence="2">zdho120</strain>
    </source>
</reference>
<keyword evidence="2" id="KW-1185">Reference proteome</keyword>
<dbReference type="Proteomes" id="UP000198211">
    <property type="component" value="Unassembled WGS sequence"/>
</dbReference>
<evidence type="ECO:0000313" key="1">
    <source>
        <dbReference type="EMBL" id="OWZ15148.1"/>
    </source>
</evidence>
<protein>
    <recommendedName>
        <fullName evidence="3">Polyprotein</fullName>
    </recommendedName>
</protein>
<gene>
    <name evidence="1" type="ORF">PHMEG_00011264</name>
</gene>
<evidence type="ECO:0008006" key="3">
    <source>
        <dbReference type="Google" id="ProtNLM"/>
    </source>
</evidence>
<organism evidence="1 2">
    <name type="scientific">Phytophthora megakarya</name>
    <dbReference type="NCBI Taxonomy" id="4795"/>
    <lineage>
        <taxon>Eukaryota</taxon>
        <taxon>Sar</taxon>
        <taxon>Stramenopiles</taxon>
        <taxon>Oomycota</taxon>
        <taxon>Peronosporomycetes</taxon>
        <taxon>Peronosporales</taxon>
        <taxon>Peronosporaceae</taxon>
        <taxon>Phytophthora</taxon>
    </lineage>
</organism>
<sequence>MFAVYYDVHPTGCAMHRDLSRLLENPGQQHWKAAIRVLRNLIITRELGIVYNGIKGKVELSAYTDAD</sequence>
<comment type="caution">
    <text evidence="1">The sequence shown here is derived from an EMBL/GenBank/DDBJ whole genome shotgun (WGS) entry which is preliminary data.</text>
</comment>